<feature type="domain" description="FAD dependent oxidoreductase" evidence="7">
    <location>
        <begin position="10"/>
        <end position="352"/>
    </location>
</feature>
<feature type="binding site" evidence="6">
    <location>
        <position position="338"/>
    </location>
    <ligand>
        <name>D-dopa</name>
        <dbReference type="ChEBI" id="CHEBI:149689"/>
    </ligand>
</feature>
<comment type="cofactor">
    <cofactor evidence="1 6">
        <name>FAD</name>
        <dbReference type="ChEBI" id="CHEBI:57692"/>
    </cofactor>
</comment>
<evidence type="ECO:0000256" key="3">
    <source>
        <dbReference type="ARBA" id="ARBA00022630"/>
    </source>
</evidence>
<evidence type="ECO:0000256" key="5">
    <source>
        <dbReference type="ARBA" id="ARBA00023002"/>
    </source>
</evidence>
<dbReference type="OrthoDB" id="2015447at2759"/>
<dbReference type="EMBL" id="ML977332">
    <property type="protein sequence ID" value="KAF2112133.1"/>
    <property type="molecule type" value="Genomic_DNA"/>
</dbReference>
<evidence type="ECO:0000256" key="6">
    <source>
        <dbReference type="PIRSR" id="PIRSR000189-1"/>
    </source>
</evidence>
<evidence type="ECO:0000256" key="2">
    <source>
        <dbReference type="ARBA" id="ARBA00006730"/>
    </source>
</evidence>
<protein>
    <recommendedName>
        <fullName evidence="7">FAD dependent oxidoreductase domain-containing protein</fullName>
    </recommendedName>
</protein>
<feature type="binding site" evidence="6">
    <location>
        <position position="250"/>
    </location>
    <ligand>
        <name>D-dopa</name>
        <dbReference type="ChEBI" id="CHEBI:149689"/>
    </ligand>
</feature>
<dbReference type="PANTHER" id="PTHR11530:SF16">
    <property type="entry name" value="D-AMINO ACID OXIDASE (AFU_ORTHOLOGUE AFUA_5G11290)"/>
    <property type="match status" value="1"/>
</dbReference>
<comment type="similarity">
    <text evidence="2">Belongs to the DAMOX/DASOX family.</text>
</comment>
<dbReference type="PIRSF" id="PIRSF000189">
    <property type="entry name" value="D-aa_oxidase"/>
    <property type="match status" value="1"/>
</dbReference>
<dbReference type="InterPro" id="IPR023209">
    <property type="entry name" value="DAO"/>
</dbReference>
<keyword evidence="5" id="KW-0560">Oxidoreductase</keyword>
<dbReference type="SUPFAM" id="SSF51971">
    <property type="entry name" value="Nucleotide-binding domain"/>
    <property type="match status" value="1"/>
</dbReference>
<feature type="binding site" evidence="6">
    <location>
        <begin position="50"/>
        <end position="51"/>
    </location>
    <ligand>
        <name>FAD</name>
        <dbReference type="ChEBI" id="CHEBI:57692"/>
    </ligand>
</feature>
<gene>
    <name evidence="8" type="ORF">BDV96DRAFT_170388</name>
</gene>
<organism evidence="8 9">
    <name type="scientific">Lophiotrema nucula</name>
    <dbReference type="NCBI Taxonomy" id="690887"/>
    <lineage>
        <taxon>Eukaryota</taxon>
        <taxon>Fungi</taxon>
        <taxon>Dikarya</taxon>
        <taxon>Ascomycota</taxon>
        <taxon>Pezizomycotina</taxon>
        <taxon>Dothideomycetes</taxon>
        <taxon>Pleosporomycetidae</taxon>
        <taxon>Pleosporales</taxon>
        <taxon>Lophiotremataceae</taxon>
        <taxon>Lophiotrema</taxon>
    </lineage>
</organism>
<sequence length="365" mass="39938">MTSQTELNFLVLGAGVVGLTSSLVLRQNYPSATITVVAKHLPGDRSIEYTSPWAGANWASMANDSGAFENDDRVTFHKFSEIAEKRPEAGVGRMPMKGYFDSPIEKTGILSPATGKVWYEDLVGGMKTLSENELPEGAVFGVEFASTFRINTQVYLNWLQNEALSRGVKLVRRAYPSLTTLLSDFPTTTLLVNASALGSLKLEDVKDTNVYPTRGQTVLVAEPKTPITKMYEAYYQYFRSPKRLDPTTSYVFPRPLGGGVILGGSRQDGDWNAEVDAELAKDIMERCCALCPELGKPGDLQIISHNVGLRPSRKGGVRIELEKGKWSVPVVHNYGHSGAGYQSSWGTAERAVRLVKKALNPGSKL</sequence>
<accession>A0A6A5YZ88</accession>
<keyword evidence="4 6" id="KW-0274">FAD</keyword>
<evidence type="ECO:0000313" key="9">
    <source>
        <dbReference type="Proteomes" id="UP000799770"/>
    </source>
</evidence>
<proteinExistence type="inferred from homology"/>
<dbReference type="PANTHER" id="PTHR11530">
    <property type="entry name" value="D-AMINO ACID OXIDASE"/>
    <property type="match status" value="1"/>
</dbReference>
<dbReference type="SUPFAM" id="SSF54373">
    <property type="entry name" value="FAD-linked reductases, C-terminal domain"/>
    <property type="match status" value="1"/>
</dbReference>
<evidence type="ECO:0000256" key="4">
    <source>
        <dbReference type="ARBA" id="ARBA00022827"/>
    </source>
</evidence>
<feature type="binding site" evidence="6">
    <location>
        <position position="310"/>
    </location>
    <ligand>
        <name>D-dopa</name>
        <dbReference type="ChEBI" id="CHEBI:149689"/>
    </ligand>
</feature>
<dbReference type="GO" id="GO:0005737">
    <property type="term" value="C:cytoplasm"/>
    <property type="evidence" value="ECO:0007669"/>
    <property type="project" value="TreeGrafter"/>
</dbReference>
<keyword evidence="3" id="KW-0285">Flavoprotein</keyword>
<dbReference type="GO" id="GO:0071949">
    <property type="term" value="F:FAD binding"/>
    <property type="evidence" value="ECO:0007669"/>
    <property type="project" value="InterPro"/>
</dbReference>
<evidence type="ECO:0000259" key="7">
    <source>
        <dbReference type="Pfam" id="PF01266"/>
    </source>
</evidence>
<evidence type="ECO:0000256" key="1">
    <source>
        <dbReference type="ARBA" id="ARBA00001974"/>
    </source>
</evidence>
<dbReference type="Gene3D" id="3.40.50.720">
    <property type="entry name" value="NAD(P)-binding Rossmann-like Domain"/>
    <property type="match status" value="1"/>
</dbReference>
<dbReference type="InterPro" id="IPR006076">
    <property type="entry name" value="FAD-dep_OxRdtase"/>
</dbReference>
<dbReference type="InterPro" id="IPR006181">
    <property type="entry name" value="D-amino_acid_oxidase_CS"/>
</dbReference>
<dbReference type="PROSITE" id="PS00677">
    <property type="entry name" value="DAO"/>
    <property type="match status" value="1"/>
</dbReference>
<dbReference type="GO" id="GO:0019478">
    <property type="term" value="P:D-amino acid catabolic process"/>
    <property type="evidence" value="ECO:0007669"/>
    <property type="project" value="TreeGrafter"/>
</dbReference>
<reference evidence="8" key="1">
    <citation type="journal article" date="2020" name="Stud. Mycol.">
        <title>101 Dothideomycetes genomes: a test case for predicting lifestyles and emergence of pathogens.</title>
        <authorList>
            <person name="Haridas S."/>
            <person name="Albert R."/>
            <person name="Binder M."/>
            <person name="Bloem J."/>
            <person name="Labutti K."/>
            <person name="Salamov A."/>
            <person name="Andreopoulos B."/>
            <person name="Baker S."/>
            <person name="Barry K."/>
            <person name="Bills G."/>
            <person name="Bluhm B."/>
            <person name="Cannon C."/>
            <person name="Castanera R."/>
            <person name="Culley D."/>
            <person name="Daum C."/>
            <person name="Ezra D."/>
            <person name="Gonzalez J."/>
            <person name="Henrissat B."/>
            <person name="Kuo A."/>
            <person name="Liang C."/>
            <person name="Lipzen A."/>
            <person name="Lutzoni F."/>
            <person name="Magnuson J."/>
            <person name="Mondo S."/>
            <person name="Nolan M."/>
            <person name="Ohm R."/>
            <person name="Pangilinan J."/>
            <person name="Park H.-J."/>
            <person name="Ramirez L."/>
            <person name="Alfaro M."/>
            <person name="Sun H."/>
            <person name="Tritt A."/>
            <person name="Yoshinaga Y."/>
            <person name="Zwiers L.-H."/>
            <person name="Turgeon B."/>
            <person name="Goodwin S."/>
            <person name="Spatafora J."/>
            <person name="Crous P."/>
            <person name="Grigoriev I."/>
        </authorList>
    </citation>
    <scope>NUCLEOTIDE SEQUENCE</scope>
    <source>
        <strain evidence="8">CBS 627.86</strain>
    </source>
</reference>
<dbReference type="AlphaFoldDB" id="A0A6A5YZ88"/>
<keyword evidence="9" id="KW-1185">Reference proteome</keyword>
<dbReference type="GO" id="GO:0003884">
    <property type="term" value="F:D-amino-acid oxidase activity"/>
    <property type="evidence" value="ECO:0007669"/>
    <property type="project" value="InterPro"/>
</dbReference>
<evidence type="ECO:0000313" key="8">
    <source>
        <dbReference type="EMBL" id="KAF2112133.1"/>
    </source>
</evidence>
<dbReference type="Gene3D" id="3.30.9.10">
    <property type="entry name" value="D-Amino Acid Oxidase, subunit A, domain 2"/>
    <property type="match status" value="1"/>
</dbReference>
<dbReference type="Proteomes" id="UP000799770">
    <property type="component" value="Unassembled WGS sequence"/>
</dbReference>
<dbReference type="Pfam" id="PF01266">
    <property type="entry name" value="DAO"/>
    <property type="match status" value="1"/>
</dbReference>
<name>A0A6A5YZ88_9PLEO</name>